<reference evidence="4" key="1">
    <citation type="journal article" date="2019" name="Int. J. Syst. Evol. Microbiol.">
        <title>The Global Catalogue of Microorganisms (GCM) 10K type strain sequencing project: providing services to taxonomists for standard genome sequencing and annotation.</title>
        <authorList>
            <consortium name="The Broad Institute Genomics Platform"/>
            <consortium name="The Broad Institute Genome Sequencing Center for Infectious Disease"/>
            <person name="Wu L."/>
            <person name="Ma J."/>
        </authorList>
    </citation>
    <scope>NUCLEOTIDE SEQUENCE [LARGE SCALE GENOMIC DNA]</scope>
    <source>
        <strain evidence="4">KCTC 33842</strain>
    </source>
</reference>
<dbReference type="InterPro" id="IPR005039">
    <property type="entry name" value="Ant_C"/>
</dbReference>
<dbReference type="InterPro" id="IPR013557">
    <property type="entry name" value="AntA/B_antirep"/>
</dbReference>
<dbReference type="PANTHER" id="PTHR36180">
    <property type="entry name" value="DNA-BINDING PROTEIN-RELATED-RELATED"/>
    <property type="match status" value="1"/>
</dbReference>
<feature type="domain" description="AntA/AntB antirepressor" evidence="2">
    <location>
        <begin position="20"/>
        <end position="90"/>
    </location>
</feature>
<protein>
    <submittedName>
        <fullName evidence="3">Phage antirepressor KilAC domain-containing protein</fullName>
    </submittedName>
</protein>
<evidence type="ECO:0000313" key="3">
    <source>
        <dbReference type="EMBL" id="MFD2610133.1"/>
    </source>
</evidence>
<dbReference type="Pfam" id="PF08346">
    <property type="entry name" value="AntA"/>
    <property type="match status" value="1"/>
</dbReference>
<dbReference type="RefSeq" id="WP_386846065.1">
    <property type="nucleotide sequence ID" value="NZ_JBHUMK010000052.1"/>
</dbReference>
<dbReference type="Proteomes" id="UP001597475">
    <property type="component" value="Unassembled WGS sequence"/>
</dbReference>
<accession>A0ABW5P4S0</accession>
<feature type="domain" description="Antirepressor protein C-terminal" evidence="1">
    <location>
        <begin position="146"/>
        <end position="247"/>
    </location>
</feature>
<evidence type="ECO:0000313" key="4">
    <source>
        <dbReference type="Proteomes" id="UP001597475"/>
    </source>
</evidence>
<dbReference type="Pfam" id="PF03374">
    <property type="entry name" value="ANT"/>
    <property type="match status" value="1"/>
</dbReference>
<name>A0ABW5P4S0_9DEIO</name>
<dbReference type="EMBL" id="JBHUMK010000052">
    <property type="protein sequence ID" value="MFD2610133.1"/>
    <property type="molecule type" value="Genomic_DNA"/>
</dbReference>
<keyword evidence="4" id="KW-1185">Reference proteome</keyword>
<proteinExistence type="predicted"/>
<dbReference type="PANTHER" id="PTHR36180:SF1">
    <property type="entry name" value="ANTA_ANTB ANTIREPRESSOR DOMAIN-CONTAINING PROTEIN"/>
    <property type="match status" value="1"/>
</dbReference>
<organism evidence="3 4">
    <name type="scientific">Deinococcus taklimakanensis</name>
    <dbReference type="NCBI Taxonomy" id="536443"/>
    <lineage>
        <taxon>Bacteria</taxon>
        <taxon>Thermotogati</taxon>
        <taxon>Deinococcota</taxon>
        <taxon>Deinococci</taxon>
        <taxon>Deinococcales</taxon>
        <taxon>Deinococcaceae</taxon>
        <taxon>Deinococcus</taxon>
    </lineage>
</organism>
<evidence type="ECO:0000259" key="2">
    <source>
        <dbReference type="Pfam" id="PF08346"/>
    </source>
</evidence>
<evidence type="ECO:0000259" key="1">
    <source>
        <dbReference type="Pfam" id="PF03374"/>
    </source>
</evidence>
<comment type="caution">
    <text evidence="3">The sequence shown here is derived from an EMBL/GenBank/DDBJ whole genome shotgun (WGS) entry which is preliminary data.</text>
</comment>
<sequence>MNEHGELIPVHQEQGALWADARTLHAALQIGRDFSTWIQGRLSEVGATEDDEFIVLDGSPVSGKTPGGRPRRDYWLSLDLAKEIAMLERSEIGKQIRRYFIEAEKKLRAQTLALPNFADPVAAARAWADAKESERAALAAAEERAQQIEALAPQAEQFQALMSTEGTYSVAEAAKLLGTGEGRLFKLLRDRQILMDAARSGPEHHNVPYQRYLDAGYFELITRPRPDGKRLTYTTRVTAKGLSWLHKGMVQQQLLPALPAPTPRASA</sequence>
<gene>
    <name evidence="3" type="ORF">ACFSR9_11890</name>
</gene>